<dbReference type="PANTHER" id="PTHR30222:SF2">
    <property type="entry name" value="ABC TRANSPORTER SUBSTRATE-BINDING PROTEIN"/>
    <property type="match status" value="1"/>
</dbReference>
<dbReference type="Pfam" id="PF13416">
    <property type="entry name" value="SBP_bac_8"/>
    <property type="match status" value="1"/>
</dbReference>
<dbReference type="SUPFAM" id="SSF53850">
    <property type="entry name" value="Periplasmic binding protein-like II"/>
    <property type="match status" value="1"/>
</dbReference>
<proteinExistence type="predicted"/>
<feature type="signal peptide" evidence="2">
    <location>
        <begin position="1"/>
        <end position="20"/>
    </location>
</feature>
<evidence type="ECO:0000256" key="1">
    <source>
        <dbReference type="ARBA" id="ARBA00022729"/>
    </source>
</evidence>
<keyword evidence="4" id="KW-1185">Reference proteome</keyword>
<dbReference type="InterPro" id="IPR006059">
    <property type="entry name" value="SBP"/>
</dbReference>
<evidence type="ECO:0000313" key="4">
    <source>
        <dbReference type="Proteomes" id="UP000309992"/>
    </source>
</evidence>
<reference evidence="3 4" key="1">
    <citation type="journal article" date="2015" name="Antonie Van Leeuwenhoek">
        <title>Prauserella endophytica sp. nov., an endophytic actinobacterium isolated from Tamarix taklamakanensis.</title>
        <authorList>
            <person name="Liu J.M."/>
            <person name="Habden X."/>
            <person name="Guo L."/>
            <person name="Tuo L."/>
            <person name="Jiang Z.K."/>
            <person name="Liu S.W."/>
            <person name="Liu X.F."/>
            <person name="Chen L."/>
            <person name="Li R.F."/>
            <person name="Zhang Y.Q."/>
            <person name="Sun C.H."/>
        </authorList>
    </citation>
    <scope>NUCLEOTIDE SEQUENCE [LARGE SCALE GENOMIC DNA]</scope>
    <source>
        <strain evidence="3 4">CGMCC 4.7182</strain>
    </source>
</reference>
<keyword evidence="1 2" id="KW-0732">Signal</keyword>
<dbReference type="Proteomes" id="UP000309992">
    <property type="component" value="Unassembled WGS sequence"/>
</dbReference>
<evidence type="ECO:0000256" key="2">
    <source>
        <dbReference type="SAM" id="SignalP"/>
    </source>
</evidence>
<dbReference type="PANTHER" id="PTHR30222">
    <property type="entry name" value="SPERMIDINE/PUTRESCINE-BINDING PERIPLASMIC PROTEIN"/>
    <property type="match status" value="1"/>
</dbReference>
<gene>
    <name evidence="3" type="ORF">FCN18_09265</name>
</gene>
<name>A0ABY2S888_9PSEU</name>
<evidence type="ECO:0000313" key="3">
    <source>
        <dbReference type="EMBL" id="TKG71696.1"/>
    </source>
</evidence>
<accession>A0ABY2S888</accession>
<comment type="caution">
    <text evidence="3">The sequence shown here is derived from an EMBL/GenBank/DDBJ whole genome shotgun (WGS) entry which is preliminary data.</text>
</comment>
<dbReference type="Gene3D" id="3.40.190.10">
    <property type="entry name" value="Periplasmic binding protein-like II"/>
    <property type="match status" value="2"/>
</dbReference>
<organism evidence="3 4">
    <name type="scientific">Prauserella endophytica</name>
    <dbReference type="NCBI Taxonomy" id="1592324"/>
    <lineage>
        <taxon>Bacteria</taxon>
        <taxon>Bacillati</taxon>
        <taxon>Actinomycetota</taxon>
        <taxon>Actinomycetes</taxon>
        <taxon>Pseudonocardiales</taxon>
        <taxon>Pseudonocardiaceae</taxon>
        <taxon>Prauserella</taxon>
        <taxon>Prauserella coralliicola group</taxon>
    </lineage>
</organism>
<dbReference type="PROSITE" id="PS51257">
    <property type="entry name" value="PROKAR_LIPOPROTEIN"/>
    <property type="match status" value="1"/>
</dbReference>
<sequence>MRTSVALTVCAFVLPILLGACSPPGPGAGQDSASKLGDTARAGSVKPGALDGVTLTFTSWGGESQQAQMKVLEGFTEASGATIVEDGPTNYAKLQAQVENNQVTWDVVTVDSVWAAGHCDLLLAPDESIIDGSEFTDGLTLGDCGVPADIYGNVLAFDRGAFAEAPTRWADFFDTQAFPGKRAVSATNPTGTLEAALLADGVKPDDLYPLDVERALDKLDTIRDDLVFWSSGAEQEQIMGSGQAAMGIFWSGRVGFSNKAGSDWGTVKTQPINATSWFVVPKGARDPAAAMALINYWLGAEQGAEYAELTSYETGNRNADPDLDAFARDVQVTSSDYSDQVWIDEDFWAANLGTLTDRWIDWTNG</sequence>
<protein>
    <submittedName>
        <fullName evidence="3">Extracellular solute-binding protein</fullName>
    </submittedName>
</protein>
<dbReference type="EMBL" id="SWMS01000004">
    <property type="protein sequence ID" value="TKG71696.1"/>
    <property type="molecule type" value="Genomic_DNA"/>
</dbReference>
<feature type="chain" id="PRO_5046878930" evidence="2">
    <location>
        <begin position="21"/>
        <end position="365"/>
    </location>
</feature>